<name>A0ACC2NHY0_9HYME</name>
<dbReference type="EMBL" id="CM056743">
    <property type="protein sequence ID" value="KAJ8670697.1"/>
    <property type="molecule type" value="Genomic_DNA"/>
</dbReference>
<proteinExistence type="predicted"/>
<protein>
    <submittedName>
        <fullName evidence="1">Uncharacterized protein</fullName>
    </submittedName>
</protein>
<keyword evidence="2" id="KW-1185">Reference proteome</keyword>
<reference evidence="1" key="1">
    <citation type="submission" date="2023-04" db="EMBL/GenBank/DDBJ databases">
        <title>A chromosome-level genome assembly of the parasitoid wasp Eretmocerus hayati.</title>
        <authorList>
            <person name="Zhong Y."/>
            <person name="Liu S."/>
            <person name="Liu Y."/>
        </authorList>
    </citation>
    <scope>NUCLEOTIDE SEQUENCE</scope>
    <source>
        <strain evidence="1">ZJU_SS_LIU_2023</strain>
    </source>
</reference>
<evidence type="ECO:0000313" key="2">
    <source>
        <dbReference type="Proteomes" id="UP001239111"/>
    </source>
</evidence>
<sequence>MNPSAGVPNSSAPGPEPIPPMVLVYTPLVPVYMIPTSMPMMPPPLIFPCCPPGRPDTGRLSDSSRSGMTSDSSTVVGEDAARPPPTVVRPNSFPQNRDPQAVPSNMPMPVRPPISAEECGSVSTPCVDPLAPVASVVRDGSSSPVSFSDLDPMDLLFRDIEIPEPLLSSNAEPCAPRPNDALPSASIDPEPSTSSGSPVRAPAVEPTWKLLLYEMQNP</sequence>
<organism evidence="1 2">
    <name type="scientific">Eretmocerus hayati</name>
    <dbReference type="NCBI Taxonomy" id="131215"/>
    <lineage>
        <taxon>Eukaryota</taxon>
        <taxon>Metazoa</taxon>
        <taxon>Ecdysozoa</taxon>
        <taxon>Arthropoda</taxon>
        <taxon>Hexapoda</taxon>
        <taxon>Insecta</taxon>
        <taxon>Pterygota</taxon>
        <taxon>Neoptera</taxon>
        <taxon>Endopterygota</taxon>
        <taxon>Hymenoptera</taxon>
        <taxon>Apocrita</taxon>
        <taxon>Proctotrupomorpha</taxon>
        <taxon>Chalcidoidea</taxon>
        <taxon>Aphelinidae</taxon>
        <taxon>Aphelininae</taxon>
        <taxon>Eretmocerus</taxon>
    </lineage>
</organism>
<gene>
    <name evidence="1" type="ORF">QAD02_001956</name>
</gene>
<evidence type="ECO:0000313" key="1">
    <source>
        <dbReference type="EMBL" id="KAJ8670697.1"/>
    </source>
</evidence>
<comment type="caution">
    <text evidence="1">The sequence shown here is derived from an EMBL/GenBank/DDBJ whole genome shotgun (WGS) entry which is preliminary data.</text>
</comment>
<dbReference type="Proteomes" id="UP001239111">
    <property type="component" value="Chromosome 3"/>
</dbReference>
<accession>A0ACC2NHY0</accession>